<dbReference type="RefSeq" id="WP_183611476.1">
    <property type="nucleotide sequence ID" value="NZ_JACICY010000001.1"/>
</dbReference>
<comment type="subcellular location">
    <subcellularLocation>
        <location evidence="4">Cytoplasm</location>
    </subcellularLocation>
</comment>
<reference evidence="5 6" key="1">
    <citation type="submission" date="2020-08" db="EMBL/GenBank/DDBJ databases">
        <title>Genomic Encyclopedia of Type Strains, Phase IV (KMG-IV): sequencing the most valuable type-strain genomes for metagenomic binning, comparative biology and taxonomic classification.</title>
        <authorList>
            <person name="Goeker M."/>
        </authorList>
    </citation>
    <scope>NUCLEOTIDE SEQUENCE [LARGE SCALE GENOMIC DNA]</scope>
    <source>
        <strain evidence="5 6">DSM 14552</strain>
    </source>
</reference>
<dbReference type="EMBL" id="JACICY010000001">
    <property type="protein sequence ID" value="MBB3859270.1"/>
    <property type="molecule type" value="Genomic_DNA"/>
</dbReference>
<dbReference type="PANTHER" id="PTHR30098">
    <property type="entry name" value="LEUCYL/PHENYLALANYL-TRNA--PROTEIN TRANSFERASE"/>
    <property type="match status" value="1"/>
</dbReference>
<dbReference type="Gene3D" id="3.40.630.70">
    <property type="entry name" value="Leucyl/phenylalanyl-tRNA-protein transferase, C-terminal domain"/>
    <property type="match status" value="1"/>
</dbReference>
<comment type="caution">
    <text evidence="5">The sequence shown here is derived from an EMBL/GenBank/DDBJ whole genome shotgun (WGS) entry which is preliminary data.</text>
</comment>
<dbReference type="HAMAP" id="MF_00688">
    <property type="entry name" value="Leu_Phe_trans"/>
    <property type="match status" value="1"/>
</dbReference>
<dbReference type="Proteomes" id="UP000562395">
    <property type="component" value="Unassembled WGS sequence"/>
</dbReference>
<proteinExistence type="inferred from homology"/>
<dbReference type="GO" id="GO:0008914">
    <property type="term" value="F:leucyl-tRNA--protein transferase activity"/>
    <property type="evidence" value="ECO:0007669"/>
    <property type="project" value="UniProtKB-UniRule"/>
</dbReference>
<comment type="catalytic activity">
    <reaction evidence="4">
        <text>L-phenylalanyl-tRNA(Phe) + an N-terminal L-alpha-aminoacyl-[protein] = an N-terminal L-phenylalanyl-L-alpha-aminoacyl-[protein] + tRNA(Phe)</text>
        <dbReference type="Rhea" id="RHEA:43632"/>
        <dbReference type="Rhea" id="RHEA-COMP:9668"/>
        <dbReference type="Rhea" id="RHEA-COMP:9699"/>
        <dbReference type="Rhea" id="RHEA-COMP:10636"/>
        <dbReference type="Rhea" id="RHEA-COMP:10637"/>
        <dbReference type="ChEBI" id="CHEBI:78442"/>
        <dbReference type="ChEBI" id="CHEBI:78531"/>
        <dbReference type="ChEBI" id="CHEBI:78597"/>
        <dbReference type="ChEBI" id="CHEBI:83561"/>
        <dbReference type="EC" id="2.3.2.6"/>
    </reaction>
</comment>
<accession>A0A7W5ZSN4</accession>
<dbReference type="GO" id="GO:0030163">
    <property type="term" value="P:protein catabolic process"/>
    <property type="evidence" value="ECO:0007669"/>
    <property type="project" value="UniProtKB-UniRule"/>
</dbReference>
<keyword evidence="2 4" id="KW-0808">Transferase</keyword>
<evidence type="ECO:0000256" key="3">
    <source>
        <dbReference type="ARBA" id="ARBA00023315"/>
    </source>
</evidence>
<dbReference type="GO" id="GO:0005737">
    <property type="term" value="C:cytoplasm"/>
    <property type="evidence" value="ECO:0007669"/>
    <property type="project" value="UniProtKB-SubCell"/>
</dbReference>
<evidence type="ECO:0000256" key="4">
    <source>
        <dbReference type="HAMAP-Rule" id="MF_00688"/>
    </source>
</evidence>
<dbReference type="AlphaFoldDB" id="A0A7W5ZSN4"/>
<evidence type="ECO:0000313" key="6">
    <source>
        <dbReference type="Proteomes" id="UP000562395"/>
    </source>
</evidence>
<keyword evidence="3 4" id="KW-0012">Acyltransferase</keyword>
<comment type="function">
    <text evidence="4">Functions in the N-end rule pathway of protein degradation where it conjugates Leu, Phe and, less efficiently, Met from aminoacyl-tRNAs to the N-termini of proteins containing an N-terminal arginine or lysine.</text>
</comment>
<sequence>MSRTDPHIIPPELLLKAYRAGIFPMADSRDDPDVFWVEPKMRAILPLEGFHLSKSLARTLRRGHFNVTCNAAFEAVIDACAAPRPGADESWISARIRESYMGLHEYGHAHSIECWHDGRLVGGLYGVGFARVFCGESMFSREADASKVALAWLVASLRRIGAELLDCQFTTTHLASLGAVEIPQGHYLQLLAAAQRAYSSGETAAARALADELGVGAATAASGDAAAPLGLPEGFAALRSAAFGSSSPGKIIAQFLTQTS</sequence>
<comment type="catalytic activity">
    <reaction evidence="4">
        <text>N-terminal L-lysyl-[protein] + L-leucyl-tRNA(Leu) = N-terminal L-leucyl-L-lysyl-[protein] + tRNA(Leu) + H(+)</text>
        <dbReference type="Rhea" id="RHEA:12340"/>
        <dbReference type="Rhea" id="RHEA-COMP:9613"/>
        <dbReference type="Rhea" id="RHEA-COMP:9622"/>
        <dbReference type="Rhea" id="RHEA-COMP:12670"/>
        <dbReference type="Rhea" id="RHEA-COMP:12671"/>
        <dbReference type="ChEBI" id="CHEBI:15378"/>
        <dbReference type="ChEBI" id="CHEBI:65249"/>
        <dbReference type="ChEBI" id="CHEBI:78442"/>
        <dbReference type="ChEBI" id="CHEBI:78494"/>
        <dbReference type="ChEBI" id="CHEBI:133043"/>
        <dbReference type="EC" id="2.3.2.6"/>
    </reaction>
</comment>
<comment type="similarity">
    <text evidence="4">Belongs to the L/F-transferase family.</text>
</comment>
<dbReference type="InterPro" id="IPR016181">
    <property type="entry name" value="Acyl_CoA_acyltransferase"/>
</dbReference>
<protein>
    <recommendedName>
        <fullName evidence="4">Leucyl/phenylalanyl-tRNA--protein transferase</fullName>
        <ecNumber evidence="4">2.3.2.6</ecNumber>
    </recommendedName>
    <alternativeName>
        <fullName evidence="4">L/F-transferase</fullName>
    </alternativeName>
    <alternativeName>
        <fullName evidence="4">Leucyltransferase</fullName>
    </alternativeName>
    <alternativeName>
        <fullName evidence="4">Phenyalanyltransferase</fullName>
    </alternativeName>
</protein>
<dbReference type="EC" id="2.3.2.6" evidence="4"/>
<gene>
    <name evidence="4" type="primary">aat</name>
    <name evidence="5" type="ORF">GGQ88_000510</name>
</gene>
<evidence type="ECO:0000256" key="2">
    <source>
        <dbReference type="ARBA" id="ARBA00022679"/>
    </source>
</evidence>
<keyword evidence="6" id="KW-1185">Reference proteome</keyword>
<dbReference type="SUPFAM" id="SSF55729">
    <property type="entry name" value="Acyl-CoA N-acyltransferases (Nat)"/>
    <property type="match status" value="1"/>
</dbReference>
<evidence type="ECO:0000313" key="5">
    <source>
        <dbReference type="EMBL" id="MBB3859270.1"/>
    </source>
</evidence>
<dbReference type="NCBIfam" id="TIGR00667">
    <property type="entry name" value="aat"/>
    <property type="match status" value="1"/>
</dbReference>
<dbReference type="InterPro" id="IPR042203">
    <property type="entry name" value="Leu/Phe-tRNA_Trfase_C"/>
</dbReference>
<dbReference type="InterPro" id="IPR004616">
    <property type="entry name" value="Leu/Phe-tRNA_Trfase"/>
</dbReference>
<name>A0A7W5ZSN4_9SPHN</name>
<evidence type="ECO:0000256" key="1">
    <source>
        <dbReference type="ARBA" id="ARBA00022490"/>
    </source>
</evidence>
<dbReference type="FunFam" id="3.40.630.70:FF:000001">
    <property type="entry name" value="Leucyl/phenylalanyl-tRNA--protein transferase"/>
    <property type="match status" value="1"/>
</dbReference>
<dbReference type="Pfam" id="PF03588">
    <property type="entry name" value="Leu_Phe_trans"/>
    <property type="match status" value="1"/>
</dbReference>
<keyword evidence="1 4" id="KW-0963">Cytoplasm</keyword>
<dbReference type="PANTHER" id="PTHR30098:SF2">
    <property type="entry name" value="LEUCYL_PHENYLALANYL-TRNA--PROTEIN TRANSFERASE"/>
    <property type="match status" value="1"/>
</dbReference>
<comment type="catalytic activity">
    <reaction evidence="4">
        <text>N-terminal L-arginyl-[protein] + L-leucyl-tRNA(Leu) = N-terminal L-leucyl-L-arginyl-[protein] + tRNA(Leu) + H(+)</text>
        <dbReference type="Rhea" id="RHEA:50416"/>
        <dbReference type="Rhea" id="RHEA-COMP:9613"/>
        <dbReference type="Rhea" id="RHEA-COMP:9622"/>
        <dbReference type="Rhea" id="RHEA-COMP:12672"/>
        <dbReference type="Rhea" id="RHEA-COMP:12673"/>
        <dbReference type="ChEBI" id="CHEBI:15378"/>
        <dbReference type="ChEBI" id="CHEBI:64719"/>
        <dbReference type="ChEBI" id="CHEBI:78442"/>
        <dbReference type="ChEBI" id="CHEBI:78494"/>
        <dbReference type="ChEBI" id="CHEBI:133044"/>
        <dbReference type="EC" id="2.3.2.6"/>
    </reaction>
</comment>
<organism evidence="5 6">
    <name type="scientific">Novosphingobium hassiacum</name>
    <dbReference type="NCBI Taxonomy" id="173676"/>
    <lineage>
        <taxon>Bacteria</taxon>
        <taxon>Pseudomonadati</taxon>
        <taxon>Pseudomonadota</taxon>
        <taxon>Alphaproteobacteria</taxon>
        <taxon>Sphingomonadales</taxon>
        <taxon>Sphingomonadaceae</taxon>
        <taxon>Novosphingobium</taxon>
    </lineage>
</organism>